<dbReference type="InterPro" id="IPR047867">
    <property type="entry name" value="Ribosomal_uL22_bac/org-type"/>
</dbReference>
<keyword evidence="4 10" id="KW-0699">rRNA-binding</keyword>
<dbReference type="InterPro" id="IPR018260">
    <property type="entry name" value="Ribosomal_uL22_CS"/>
</dbReference>
<dbReference type="EMBL" id="FMYH01000002">
    <property type="protein sequence ID" value="SDC28336.1"/>
    <property type="molecule type" value="Genomic_DNA"/>
</dbReference>
<name>A0A1G6KDE5_9MICO</name>
<evidence type="ECO:0000256" key="11">
    <source>
        <dbReference type="RuleBase" id="RU004005"/>
    </source>
</evidence>
<evidence type="ECO:0000256" key="4">
    <source>
        <dbReference type="ARBA" id="ARBA00022730"/>
    </source>
</evidence>
<dbReference type="PANTHER" id="PTHR13501:SF8">
    <property type="entry name" value="LARGE RIBOSOMAL SUBUNIT PROTEIN UL22M"/>
    <property type="match status" value="1"/>
</dbReference>
<evidence type="ECO:0000256" key="3">
    <source>
        <dbReference type="ARBA" id="ARBA00011838"/>
    </source>
</evidence>
<dbReference type="InterPro" id="IPR005727">
    <property type="entry name" value="Ribosomal_uL22_bac/chlpt-type"/>
</dbReference>
<dbReference type="InterPro" id="IPR001063">
    <property type="entry name" value="Ribosomal_uL22"/>
</dbReference>
<dbReference type="Pfam" id="PF00237">
    <property type="entry name" value="Ribosomal_L22"/>
    <property type="match status" value="1"/>
</dbReference>
<evidence type="ECO:0000256" key="12">
    <source>
        <dbReference type="RuleBase" id="RU004006"/>
    </source>
</evidence>
<protein>
    <recommendedName>
        <fullName evidence="9 10">Large ribosomal subunit protein uL22</fullName>
    </recommendedName>
</protein>
<keyword evidence="6 10" id="KW-0689">Ribosomal protein</keyword>
<dbReference type="NCBIfam" id="TIGR01044">
    <property type="entry name" value="rplV_bact"/>
    <property type="match status" value="1"/>
</dbReference>
<dbReference type="GO" id="GO:0003735">
    <property type="term" value="F:structural constituent of ribosome"/>
    <property type="evidence" value="ECO:0007669"/>
    <property type="project" value="InterPro"/>
</dbReference>
<evidence type="ECO:0000256" key="7">
    <source>
        <dbReference type="ARBA" id="ARBA00023274"/>
    </source>
</evidence>
<evidence type="ECO:0000256" key="9">
    <source>
        <dbReference type="ARBA" id="ARBA00035207"/>
    </source>
</evidence>
<evidence type="ECO:0000256" key="10">
    <source>
        <dbReference type="HAMAP-Rule" id="MF_01331"/>
    </source>
</evidence>
<evidence type="ECO:0000256" key="8">
    <source>
        <dbReference type="ARBA" id="ARBA00025084"/>
    </source>
</evidence>
<dbReference type="SUPFAM" id="SSF54843">
    <property type="entry name" value="Ribosomal protein L22"/>
    <property type="match status" value="1"/>
</dbReference>
<dbReference type="STRING" id="1814289.SAMN05216410_1550"/>
<dbReference type="GO" id="GO:0006412">
    <property type="term" value="P:translation"/>
    <property type="evidence" value="ECO:0007669"/>
    <property type="project" value="UniProtKB-UniRule"/>
</dbReference>
<comment type="function">
    <text evidence="10 13">This protein binds specifically to 23S rRNA; its binding is stimulated by other ribosomal proteins, e.g., L4, L17, and L20. It is important during the early stages of 50S assembly. It makes multiple contacts with different domains of the 23S rRNA in the assembled 50S subunit and ribosome.</text>
</comment>
<gene>
    <name evidence="10" type="primary">rplV</name>
    <name evidence="14" type="ORF">SAMN05216410_1550</name>
</gene>
<dbReference type="PROSITE" id="PS00464">
    <property type="entry name" value="RIBOSOMAL_L22"/>
    <property type="match status" value="1"/>
</dbReference>
<dbReference type="InterPro" id="IPR036394">
    <property type="entry name" value="Ribosomal_uL22_sf"/>
</dbReference>
<comment type="function">
    <text evidence="1 10">The globular domain of the protein is located near the polypeptide exit tunnel on the outside of the subunit, while an extended beta-hairpin is found that lines the wall of the exit tunnel in the center of the 70S ribosome.</text>
</comment>
<dbReference type="Gene3D" id="3.90.470.10">
    <property type="entry name" value="Ribosomal protein L22/L17"/>
    <property type="match status" value="1"/>
</dbReference>
<accession>A0A1G6KDE5</accession>
<reference evidence="14 15" key="1">
    <citation type="submission" date="2016-09" db="EMBL/GenBank/DDBJ databases">
        <authorList>
            <person name="Capua I."/>
            <person name="De Benedictis P."/>
            <person name="Joannis T."/>
            <person name="Lombin L.H."/>
            <person name="Cattoli G."/>
        </authorList>
    </citation>
    <scope>NUCLEOTIDE SEQUENCE [LARGE SCALE GENOMIC DNA]</scope>
    <source>
        <strain evidence="14 15">ISLP-3</strain>
    </source>
</reference>
<dbReference type="CDD" id="cd00336">
    <property type="entry name" value="Ribosomal_L22"/>
    <property type="match status" value="1"/>
</dbReference>
<dbReference type="AlphaFoldDB" id="A0A1G6KDE5"/>
<evidence type="ECO:0000256" key="5">
    <source>
        <dbReference type="ARBA" id="ARBA00022884"/>
    </source>
</evidence>
<comment type="function">
    <text evidence="8">This protein binds specifically to 23S rRNA; its binding is stimulated by other ribosomal proteins, e.g. L4, L17, and L20. It is important during the early stages of 50S assembly. It makes multiple contacts with different domains of the 23S rRNA in the assembled 50S subunit and ribosome.</text>
</comment>
<dbReference type="OrthoDB" id="9805969at2"/>
<keyword evidence="15" id="KW-1185">Reference proteome</keyword>
<keyword evidence="7 10" id="KW-0687">Ribonucleoprotein</keyword>
<evidence type="ECO:0000256" key="6">
    <source>
        <dbReference type="ARBA" id="ARBA00022980"/>
    </source>
</evidence>
<organism evidence="14 15">
    <name type="scientific">Sanguibacter gelidistatuariae</name>
    <dbReference type="NCBI Taxonomy" id="1814289"/>
    <lineage>
        <taxon>Bacteria</taxon>
        <taxon>Bacillati</taxon>
        <taxon>Actinomycetota</taxon>
        <taxon>Actinomycetes</taxon>
        <taxon>Micrococcales</taxon>
        <taxon>Sanguibacteraceae</taxon>
        <taxon>Sanguibacter</taxon>
    </lineage>
</organism>
<sequence length="123" mass="13644">MEAKAQARFVRVTPQKARRVVDLIRGKQATEAVAVLKFAPQTASEPILKVVQSAIANARVKADRASVAFDEHQLFISEAFIDEGPTLKRFRPRAQGRASQILKRTSHITVVVAPREDTKGRAR</sequence>
<evidence type="ECO:0000256" key="1">
    <source>
        <dbReference type="ARBA" id="ARBA00003478"/>
    </source>
</evidence>
<evidence type="ECO:0000313" key="14">
    <source>
        <dbReference type="EMBL" id="SDC28336.1"/>
    </source>
</evidence>
<evidence type="ECO:0000256" key="2">
    <source>
        <dbReference type="ARBA" id="ARBA00009451"/>
    </source>
</evidence>
<dbReference type="HAMAP" id="MF_01331_B">
    <property type="entry name" value="Ribosomal_uL22_B"/>
    <property type="match status" value="1"/>
</dbReference>
<evidence type="ECO:0000256" key="13">
    <source>
        <dbReference type="RuleBase" id="RU004008"/>
    </source>
</evidence>
<comment type="subunit">
    <text evidence="3 10 12">Part of the 50S ribosomal subunit.</text>
</comment>
<dbReference type="RefSeq" id="WP_093182129.1">
    <property type="nucleotide sequence ID" value="NZ_FMYH01000002.1"/>
</dbReference>
<dbReference type="GO" id="GO:0019843">
    <property type="term" value="F:rRNA binding"/>
    <property type="evidence" value="ECO:0007669"/>
    <property type="project" value="UniProtKB-UniRule"/>
</dbReference>
<keyword evidence="5 10" id="KW-0694">RNA-binding</keyword>
<dbReference type="PANTHER" id="PTHR13501">
    <property type="entry name" value="CHLOROPLAST 50S RIBOSOMAL PROTEIN L22-RELATED"/>
    <property type="match status" value="1"/>
</dbReference>
<dbReference type="GO" id="GO:0022625">
    <property type="term" value="C:cytosolic large ribosomal subunit"/>
    <property type="evidence" value="ECO:0007669"/>
    <property type="project" value="TreeGrafter"/>
</dbReference>
<evidence type="ECO:0000313" key="15">
    <source>
        <dbReference type="Proteomes" id="UP000199039"/>
    </source>
</evidence>
<comment type="similarity">
    <text evidence="2 10 11">Belongs to the universal ribosomal protein uL22 family.</text>
</comment>
<dbReference type="Proteomes" id="UP000199039">
    <property type="component" value="Unassembled WGS sequence"/>
</dbReference>
<proteinExistence type="inferred from homology"/>